<reference evidence="3 4" key="1">
    <citation type="submission" date="2019-03" db="EMBL/GenBank/DDBJ databases">
        <title>Genomic Encyclopedia of Archaeal and Bacterial Type Strains, Phase II (KMG-II): from individual species to whole genera.</title>
        <authorList>
            <person name="Goeker M."/>
        </authorList>
    </citation>
    <scope>NUCLEOTIDE SEQUENCE [LARGE SCALE GENOMIC DNA]</scope>
    <source>
        <strain evidence="3 4">ATCC 25309</strain>
    </source>
</reference>
<evidence type="ECO:0000313" key="3">
    <source>
        <dbReference type="EMBL" id="TDU68036.1"/>
    </source>
</evidence>
<dbReference type="Gene3D" id="3.30.470.20">
    <property type="entry name" value="ATP-grasp fold, B domain"/>
    <property type="match status" value="1"/>
</dbReference>
<dbReference type="GO" id="GO:0046872">
    <property type="term" value="F:metal ion binding"/>
    <property type="evidence" value="ECO:0007669"/>
    <property type="project" value="InterPro"/>
</dbReference>
<evidence type="ECO:0000313" key="4">
    <source>
        <dbReference type="Proteomes" id="UP000295662"/>
    </source>
</evidence>
<name>A0A4R7RT92_9BACT</name>
<keyword evidence="1" id="KW-0067">ATP-binding</keyword>
<dbReference type="Proteomes" id="UP000295662">
    <property type="component" value="Unassembled WGS sequence"/>
</dbReference>
<comment type="caution">
    <text evidence="3">The sequence shown here is derived from an EMBL/GenBank/DDBJ whole genome shotgun (WGS) entry which is preliminary data.</text>
</comment>
<organism evidence="3 4">
    <name type="scientific">Prosthecobacter fusiformis</name>
    <dbReference type="NCBI Taxonomy" id="48464"/>
    <lineage>
        <taxon>Bacteria</taxon>
        <taxon>Pseudomonadati</taxon>
        <taxon>Verrucomicrobiota</taxon>
        <taxon>Verrucomicrobiia</taxon>
        <taxon>Verrucomicrobiales</taxon>
        <taxon>Verrucomicrobiaceae</taxon>
        <taxon>Prosthecobacter</taxon>
    </lineage>
</organism>
<keyword evidence="1" id="KW-0547">Nucleotide-binding</keyword>
<dbReference type="GO" id="GO:0005524">
    <property type="term" value="F:ATP binding"/>
    <property type="evidence" value="ECO:0007669"/>
    <property type="project" value="UniProtKB-UniRule"/>
</dbReference>
<dbReference type="AlphaFoldDB" id="A0A4R7RT92"/>
<protein>
    <recommendedName>
        <fullName evidence="2">ATP-grasp domain-containing protein</fullName>
    </recommendedName>
</protein>
<feature type="domain" description="ATP-grasp" evidence="2">
    <location>
        <begin position="180"/>
        <end position="389"/>
    </location>
</feature>
<evidence type="ECO:0000259" key="2">
    <source>
        <dbReference type="PROSITE" id="PS50975"/>
    </source>
</evidence>
<dbReference type="PROSITE" id="PS50975">
    <property type="entry name" value="ATP_GRASP"/>
    <property type="match status" value="1"/>
</dbReference>
<dbReference type="EMBL" id="SOCA01000006">
    <property type="protein sequence ID" value="TDU68036.1"/>
    <property type="molecule type" value="Genomic_DNA"/>
</dbReference>
<dbReference type="RefSeq" id="WP_133796183.1">
    <property type="nucleotide sequence ID" value="NZ_SOCA01000006.1"/>
</dbReference>
<dbReference type="InterPro" id="IPR011761">
    <property type="entry name" value="ATP-grasp"/>
</dbReference>
<sequence>MISSKNPPAAPQVVQTHGHTPRLWRDRSIIFFANVLAGFFENEELAALLKKEISGADSYGGRLLPIMGLLFAGGKNLLVLEREPDAALTAYFKDDLGLNLPEISLLTYPEYLELGTALRGGDSVPLPFPQQLNDWQNHPADTLDGYVTDEIIATLARQLGKRTLSTSQGSKQGNNKLLLHQHLEKSGLPVFKTRLATGPDDVQRCLDELAALGYESAVVKSQIGASGIGLMKLCTKGSGEAVPELFFYEGPCMVQGWIRPGMNDITHVFSPSVQMFLDHESVYLYDLTEQILSQDSVHQGNESPPPYLADFPGLKEELFRQASTAGTWLHEQGYRGTASVDYLVAALETAGAFRAYSCEINARVTGATYPSVLARHYFPAGAWLMRNLKLSLPLAGSTILKLLEDHRHLFHPDRAGGILPINFNLTPDGLVEKGQFLCLGESTAECHAMLQRAEEDLPLDWEYVRD</sequence>
<dbReference type="SUPFAM" id="SSF56059">
    <property type="entry name" value="Glutathione synthetase ATP-binding domain-like"/>
    <property type="match status" value="1"/>
</dbReference>
<gene>
    <name evidence="3" type="ORF">EI77_03153</name>
</gene>
<keyword evidence="4" id="KW-1185">Reference proteome</keyword>
<dbReference type="OrthoDB" id="581833at2"/>
<accession>A0A4R7RT92</accession>
<evidence type="ECO:0000256" key="1">
    <source>
        <dbReference type="PROSITE-ProRule" id="PRU00409"/>
    </source>
</evidence>
<proteinExistence type="predicted"/>